<accession>A0A6L2P6K8</accession>
<feature type="non-terminal residue" evidence="2">
    <location>
        <position position="131"/>
    </location>
</feature>
<name>A0A6L2P6K8_TANCI</name>
<comment type="caution">
    <text evidence="2">The sequence shown here is derived from an EMBL/GenBank/DDBJ whole genome shotgun (WGS) entry which is preliminary data.</text>
</comment>
<dbReference type="AlphaFoldDB" id="A0A6L2P6K8"/>
<protein>
    <submittedName>
        <fullName evidence="2">Uncharacterized protein</fullName>
    </submittedName>
</protein>
<evidence type="ECO:0000313" key="2">
    <source>
        <dbReference type="EMBL" id="GEU92932.1"/>
    </source>
</evidence>
<evidence type="ECO:0000256" key="1">
    <source>
        <dbReference type="SAM" id="MobiDB-lite"/>
    </source>
</evidence>
<sequence>MDKRFPIINWESKFYHYDKHGAEGIYYRIFRKGVAFNDSESTDRPARSILTLKPLLTIDPKDKEKGVLEEHESEKKMTKSDFNAAQVARDEEIARQLEVELQAELDRERQREEQASMYYIANLYDEVQARI</sequence>
<feature type="compositionally biased region" description="Basic and acidic residues" evidence="1">
    <location>
        <begin position="63"/>
        <end position="79"/>
    </location>
</feature>
<proteinExistence type="predicted"/>
<dbReference type="EMBL" id="BKCJ010010742">
    <property type="protein sequence ID" value="GEU92932.1"/>
    <property type="molecule type" value="Genomic_DNA"/>
</dbReference>
<reference evidence="2" key="1">
    <citation type="journal article" date="2019" name="Sci. Rep.">
        <title>Draft genome of Tanacetum cinerariifolium, the natural source of mosquito coil.</title>
        <authorList>
            <person name="Yamashiro T."/>
            <person name="Shiraishi A."/>
            <person name="Satake H."/>
            <person name="Nakayama K."/>
        </authorList>
    </citation>
    <scope>NUCLEOTIDE SEQUENCE</scope>
</reference>
<gene>
    <name evidence="2" type="ORF">Tci_064910</name>
</gene>
<feature type="region of interest" description="Disordered" evidence="1">
    <location>
        <begin position="63"/>
        <end position="82"/>
    </location>
</feature>
<organism evidence="2">
    <name type="scientific">Tanacetum cinerariifolium</name>
    <name type="common">Dalmatian daisy</name>
    <name type="synonym">Chrysanthemum cinerariifolium</name>
    <dbReference type="NCBI Taxonomy" id="118510"/>
    <lineage>
        <taxon>Eukaryota</taxon>
        <taxon>Viridiplantae</taxon>
        <taxon>Streptophyta</taxon>
        <taxon>Embryophyta</taxon>
        <taxon>Tracheophyta</taxon>
        <taxon>Spermatophyta</taxon>
        <taxon>Magnoliopsida</taxon>
        <taxon>eudicotyledons</taxon>
        <taxon>Gunneridae</taxon>
        <taxon>Pentapetalae</taxon>
        <taxon>asterids</taxon>
        <taxon>campanulids</taxon>
        <taxon>Asterales</taxon>
        <taxon>Asteraceae</taxon>
        <taxon>Asteroideae</taxon>
        <taxon>Anthemideae</taxon>
        <taxon>Anthemidinae</taxon>
        <taxon>Tanacetum</taxon>
    </lineage>
</organism>